<dbReference type="PANTHER" id="PTHR12526">
    <property type="entry name" value="GLYCOSYLTRANSFERASE"/>
    <property type="match status" value="1"/>
</dbReference>
<gene>
    <name evidence="4" type="ORF">GCM10007415_46860</name>
</gene>
<evidence type="ECO:0000313" key="5">
    <source>
        <dbReference type="Proteomes" id="UP000660862"/>
    </source>
</evidence>
<sequence length="401" mass="44340">MKILYINALYAPHIAGGAEISLKLIVEGMQARGHEVVVLSLAPEGGLRSEWVDGVKVYRAGLKNGYWPFAKERPGRFRRLLWHVRDRYNTSMRAYVREVLNAEQPAVVSCHNLVGWSISVWDEIHHAGIPIVQVLHDMYLLSPNSTLFKKGRTAAHQDALSRLLRVKHRRASRGLAAVVGISQSVLGRFLQYGYFEQIPHYVVHNARDIPAAHPPRTREEGAPLTVGYIGTLTAVKGVEWLIEQFKASGVEGRLVIAGSGKADDVQHFQQLAGDGGRIVFAGYVDPSDFYANIDLLVVPSLWEEPLGMVAVEGLANNLPVIASNRGGLRETVVDGDNGILCNPDEPDSLGQALIWLWKDVALYNRMARAARPSVGEYLSVERMVNQYENVLSTVTTDHANT</sequence>
<dbReference type="Gene3D" id="3.40.50.2000">
    <property type="entry name" value="Glycogen Phosphorylase B"/>
    <property type="match status" value="2"/>
</dbReference>
<dbReference type="GO" id="GO:0016757">
    <property type="term" value="F:glycosyltransferase activity"/>
    <property type="evidence" value="ECO:0007669"/>
    <property type="project" value="UniProtKB-KW"/>
</dbReference>
<name>A0A917I2D3_9SPHI</name>
<dbReference type="CDD" id="cd03823">
    <property type="entry name" value="GT4_ExpE7-like"/>
    <property type="match status" value="1"/>
</dbReference>
<dbReference type="SUPFAM" id="SSF53756">
    <property type="entry name" value="UDP-Glycosyltransferase/glycogen phosphorylase"/>
    <property type="match status" value="1"/>
</dbReference>
<comment type="caution">
    <text evidence="4">The sequence shown here is derived from an EMBL/GenBank/DDBJ whole genome shotgun (WGS) entry which is preliminary data.</text>
</comment>
<protein>
    <submittedName>
        <fullName evidence="4">Glycosyl transferase family 1</fullName>
    </submittedName>
</protein>
<organism evidence="4 5">
    <name type="scientific">Parapedobacter pyrenivorans</name>
    <dbReference type="NCBI Taxonomy" id="1305674"/>
    <lineage>
        <taxon>Bacteria</taxon>
        <taxon>Pseudomonadati</taxon>
        <taxon>Bacteroidota</taxon>
        <taxon>Sphingobacteriia</taxon>
        <taxon>Sphingobacteriales</taxon>
        <taxon>Sphingobacteriaceae</taxon>
        <taxon>Parapedobacter</taxon>
    </lineage>
</organism>
<keyword evidence="5" id="KW-1185">Reference proteome</keyword>
<evidence type="ECO:0000313" key="4">
    <source>
        <dbReference type="EMBL" id="GGH05132.1"/>
    </source>
</evidence>
<evidence type="ECO:0000256" key="2">
    <source>
        <dbReference type="ARBA" id="ARBA00022679"/>
    </source>
</evidence>
<dbReference type="Pfam" id="PF13439">
    <property type="entry name" value="Glyco_transf_4"/>
    <property type="match status" value="1"/>
</dbReference>
<dbReference type="PANTHER" id="PTHR12526:SF510">
    <property type="entry name" value="D-INOSITOL 3-PHOSPHATE GLYCOSYLTRANSFERASE"/>
    <property type="match status" value="1"/>
</dbReference>
<proteinExistence type="predicted"/>
<dbReference type="EMBL" id="BMER01000007">
    <property type="protein sequence ID" value="GGH05132.1"/>
    <property type="molecule type" value="Genomic_DNA"/>
</dbReference>
<dbReference type="Pfam" id="PF13692">
    <property type="entry name" value="Glyco_trans_1_4"/>
    <property type="match status" value="1"/>
</dbReference>
<feature type="domain" description="Glycosyltransferase subfamily 4-like N-terminal" evidence="3">
    <location>
        <begin position="16"/>
        <end position="208"/>
    </location>
</feature>
<evidence type="ECO:0000256" key="1">
    <source>
        <dbReference type="ARBA" id="ARBA00022676"/>
    </source>
</evidence>
<accession>A0A917I2D3</accession>
<keyword evidence="2 4" id="KW-0808">Transferase</keyword>
<reference evidence="4" key="1">
    <citation type="journal article" date="2014" name="Int. J. Syst. Evol. Microbiol.">
        <title>Complete genome sequence of Corynebacterium casei LMG S-19264T (=DSM 44701T), isolated from a smear-ripened cheese.</title>
        <authorList>
            <consortium name="US DOE Joint Genome Institute (JGI-PGF)"/>
            <person name="Walter F."/>
            <person name="Albersmeier A."/>
            <person name="Kalinowski J."/>
            <person name="Ruckert C."/>
        </authorList>
    </citation>
    <scope>NUCLEOTIDE SEQUENCE</scope>
    <source>
        <strain evidence="4">CGMCC 1.12195</strain>
    </source>
</reference>
<keyword evidence="1" id="KW-0328">Glycosyltransferase</keyword>
<dbReference type="Proteomes" id="UP000660862">
    <property type="component" value="Unassembled WGS sequence"/>
</dbReference>
<evidence type="ECO:0000259" key="3">
    <source>
        <dbReference type="Pfam" id="PF13439"/>
    </source>
</evidence>
<dbReference type="AlphaFoldDB" id="A0A917I2D3"/>
<reference evidence="4" key="2">
    <citation type="submission" date="2020-09" db="EMBL/GenBank/DDBJ databases">
        <authorList>
            <person name="Sun Q."/>
            <person name="Zhou Y."/>
        </authorList>
    </citation>
    <scope>NUCLEOTIDE SEQUENCE</scope>
    <source>
        <strain evidence="4">CGMCC 1.12195</strain>
    </source>
</reference>
<dbReference type="RefSeq" id="WP_188508569.1">
    <property type="nucleotide sequence ID" value="NZ_BMER01000007.1"/>
</dbReference>
<dbReference type="InterPro" id="IPR028098">
    <property type="entry name" value="Glyco_trans_4-like_N"/>
</dbReference>